<evidence type="ECO:0000313" key="2">
    <source>
        <dbReference type="Proteomes" id="UP000308197"/>
    </source>
</evidence>
<protein>
    <submittedName>
        <fullName evidence="1">Uncharacterized protein</fullName>
    </submittedName>
</protein>
<dbReference type="Proteomes" id="UP000308197">
    <property type="component" value="Unassembled WGS sequence"/>
</dbReference>
<sequence>MPHLHLPPSSKAQRPSDGAGVRSFPLYRARNTNKYHDVAAIFFGAAFIQSKDPVIPSLSRRSIGCVIYQLGRLSRPLAVVRFGSCTLNPHRTYSLGPSNAPLLRYLPAIVLLTYVSLLLGLDPSLPIIHLASSLCPVRLLCHCHLPNISFAPHDRLDRNSLPAAFPLNSLASSSSHAYYLAQYTVPASIVRLVPKSAAAPSTLRRFHPVLSFRVVTLHVTVSWFLPYSQTFSRLPSPSVRSRPLLVQPMPTFPIPRYLIPVFPCSRVLVHTGRVDYHVHINGVSYRTLAVCTRTVDR</sequence>
<accession>A0A5C3Q656</accession>
<gene>
    <name evidence="1" type="ORF">K466DRAFT_49457</name>
</gene>
<evidence type="ECO:0000313" key="1">
    <source>
        <dbReference type="EMBL" id="TFK93913.1"/>
    </source>
</evidence>
<name>A0A5C3Q656_9APHY</name>
<dbReference type="EMBL" id="ML210975">
    <property type="protein sequence ID" value="TFK93913.1"/>
    <property type="molecule type" value="Genomic_DNA"/>
</dbReference>
<dbReference type="AlphaFoldDB" id="A0A5C3Q656"/>
<reference evidence="1 2" key="1">
    <citation type="journal article" date="2019" name="Nat. Ecol. Evol.">
        <title>Megaphylogeny resolves global patterns of mushroom evolution.</title>
        <authorList>
            <person name="Varga T."/>
            <person name="Krizsan K."/>
            <person name="Foldi C."/>
            <person name="Dima B."/>
            <person name="Sanchez-Garcia M."/>
            <person name="Sanchez-Ramirez S."/>
            <person name="Szollosi G.J."/>
            <person name="Szarkandi J.G."/>
            <person name="Papp V."/>
            <person name="Albert L."/>
            <person name="Andreopoulos W."/>
            <person name="Angelini C."/>
            <person name="Antonin V."/>
            <person name="Barry K.W."/>
            <person name="Bougher N.L."/>
            <person name="Buchanan P."/>
            <person name="Buyck B."/>
            <person name="Bense V."/>
            <person name="Catcheside P."/>
            <person name="Chovatia M."/>
            <person name="Cooper J."/>
            <person name="Damon W."/>
            <person name="Desjardin D."/>
            <person name="Finy P."/>
            <person name="Geml J."/>
            <person name="Haridas S."/>
            <person name="Hughes K."/>
            <person name="Justo A."/>
            <person name="Karasinski D."/>
            <person name="Kautmanova I."/>
            <person name="Kiss B."/>
            <person name="Kocsube S."/>
            <person name="Kotiranta H."/>
            <person name="LaButti K.M."/>
            <person name="Lechner B.E."/>
            <person name="Liimatainen K."/>
            <person name="Lipzen A."/>
            <person name="Lukacs Z."/>
            <person name="Mihaltcheva S."/>
            <person name="Morgado L.N."/>
            <person name="Niskanen T."/>
            <person name="Noordeloos M.E."/>
            <person name="Ohm R.A."/>
            <person name="Ortiz-Santana B."/>
            <person name="Ovrebo C."/>
            <person name="Racz N."/>
            <person name="Riley R."/>
            <person name="Savchenko A."/>
            <person name="Shiryaev A."/>
            <person name="Soop K."/>
            <person name="Spirin V."/>
            <person name="Szebenyi C."/>
            <person name="Tomsovsky M."/>
            <person name="Tulloss R.E."/>
            <person name="Uehling J."/>
            <person name="Grigoriev I.V."/>
            <person name="Vagvolgyi C."/>
            <person name="Papp T."/>
            <person name="Martin F.M."/>
            <person name="Miettinen O."/>
            <person name="Hibbett D.S."/>
            <person name="Nagy L.G."/>
        </authorList>
    </citation>
    <scope>NUCLEOTIDE SEQUENCE [LARGE SCALE GENOMIC DNA]</scope>
    <source>
        <strain evidence="1 2">HHB13444</strain>
    </source>
</reference>
<organism evidence="1 2">
    <name type="scientific">Polyporus arcularius HHB13444</name>
    <dbReference type="NCBI Taxonomy" id="1314778"/>
    <lineage>
        <taxon>Eukaryota</taxon>
        <taxon>Fungi</taxon>
        <taxon>Dikarya</taxon>
        <taxon>Basidiomycota</taxon>
        <taxon>Agaricomycotina</taxon>
        <taxon>Agaricomycetes</taxon>
        <taxon>Polyporales</taxon>
        <taxon>Polyporaceae</taxon>
        <taxon>Polyporus</taxon>
    </lineage>
</organism>
<keyword evidence="2" id="KW-1185">Reference proteome</keyword>
<dbReference type="InParanoid" id="A0A5C3Q656"/>
<proteinExistence type="predicted"/>